<dbReference type="KEGG" id="ecu:ECU11_1935"/>
<protein>
    <submittedName>
        <fullName evidence="1">ECU11_1935 protein</fullName>
    </submittedName>
</protein>
<dbReference type="AlphaFoldDB" id="I7IV52"/>
<gene>
    <name evidence="1" type="ordered locus">ECU11_1935</name>
</gene>
<evidence type="ECO:0000313" key="2">
    <source>
        <dbReference type="Proteomes" id="UP000000819"/>
    </source>
</evidence>
<proteinExistence type="predicted"/>
<dbReference type="InParanoid" id="I7IV52"/>
<dbReference type="HOGENOM" id="CLU_2497890_0_0_1"/>
<sequence length="90" mass="10266">MEIRELKKLKKAVELRDIDKMISLAKKISPECSGDAEKILSEFYRHEVSVANAVIELVAYSKVYKHKIKPPLKGCFCFVISNPREDSSPQ</sequence>
<accession>I7IV52</accession>
<keyword evidence="2" id="KW-1185">Reference proteome</keyword>
<dbReference type="RefSeq" id="NP_001402557.1">
    <property type="nucleotide sequence ID" value="NM_001415296.1"/>
</dbReference>
<reference evidence="1 2" key="1">
    <citation type="journal article" date="2001" name="Nature">
        <title>Genome sequence and gene compaction of the eukaryote parasite Encephalitozoon cuniculi.</title>
        <authorList>
            <person name="Katinka M.D."/>
            <person name="Duprat S."/>
            <person name="Cornillot E."/>
            <person name="Metenier G."/>
            <person name="Thomarat F."/>
            <person name="Prensier G."/>
            <person name="Barbe V."/>
            <person name="Peyretaillade E."/>
            <person name="Brottier P."/>
            <person name="Wincker P."/>
            <person name="Delbac F."/>
            <person name="El Alaoui H."/>
            <person name="Peyret P."/>
            <person name="Saurin W."/>
            <person name="Gouy M."/>
            <person name="Weissenbach J."/>
            <person name="Vivares C.P."/>
        </authorList>
    </citation>
    <scope>NUCLEOTIDE SEQUENCE [LARGE SCALE GENOMIC DNA]</scope>
    <source>
        <strain evidence="1 2">GB-M1</strain>
    </source>
</reference>
<dbReference type="Proteomes" id="UP000000819">
    <property type="component" value="Chromosome XI"/>
</dbReference>
<dbReference type="EMBL" id="AL590450">
    <property type="protein sequence ID" value="CCI74001.1"/>
    <property type="molecule type" value="Genomic_DNA"/>
</dbReference>
<organism evidence="1 2">
    <name type="scientific">Encephalitozoon cuniculi (strain GB-M1)</name>
    <name type="common">Microsporidian parasite</name>
    <dbReference type="NCBI Taxonomy" id="284813"/>
    <lineage>
        <taxon>Eukaryota</taxon>
        <taxon>Fungi</taxon>
        <taxon>Fungi incertae sedis</taxon>
        <taxon>Microsporidia</taxon>
        <taxon>Unikaryonidae</taxon>
        <taxon>Encephalitozoon</taxon>
    </lineage>
</organism>
<dbReference type="VEuPathDB" id="MicrosporidiaDB:ECU11_1935"/>
<reference evidence="1 2" key="2">
    <citation type="journal article" date="2009" name="BMC Genomics">
        <title>Identification of transcriptional signals in Encephalitozoon cuniculi widespread among Microsporidia phylum: support for accurate structural genome annotation.</title>
        <authorList>
            <person name="Peyretaillade E."/>
            <person name="Goncalves O."/>
            <person name="Terrat S."/>
            <person name="Dugat-Bony E."/>
            <person name="Wincker P."/>
            <person name="Cornman R.S."/>
            <person name="Evans J.D."/>
            <person name="Delbac F."/>
            <person name="Peyret P."/>
        </authorList>
    </citation>
    <scope>NUCLEOTIDE SEQUENCE [LARGE SCALE GENOMIC DNA]</scope>
    <source>
        <strain evidence="1 2">GB-M1</strain>
    </source>
</reference>
<evidence type="ECO:0000313" key="1">
    <source>
        <dbReference type="EMBL" id="CCI74001.1"/>
    </source>
</evidence>
<dbReference type="OrthoDB" id="2192440at2759"/>
<name>I7IV52_ENCCU</name>
<dbReference type="GeneID" id="77136444"/>